<keyword evidence="2" id="KW-1185">Reference proteome</keyword>
<dbReference type="EMBL" id="MU274921">
    <property type="protein sequence ID" value="KAI0086773.1"/>
    <property type="molecule type" value="Genomic_DNA"/>
</dbReference>
<reference evidence="1" key="1">
    <citation type="journal article" date="2021" name="Environ. Microbiol.">
        <title>Gene family expansions and transcriptome signatures uncover fungal adaptations to wood decay.</title>
        <authorList>
            <person name="Hage H."/>
            <person name="Miyauchi S."/>
            <person name="Viragh M."/>
            <person name="Drula E."/>
            <person name="Min B."/>
            <person name="Chaduli D."/>
            <person name="Navarro D."/>
            <person name="Favel A."/>
            <person name="Norest M."/>
            <person name="Lesage-Meessen L."/>
            <person name="Balint B."/>
            <person name="Merenyi Z."/>
            <person name="de Eugenio L."/>
            <person name="Morin E."/>
            <person name="Martinez A.T."/>
            <person name="Baldrian P."/>
            <person name="Stursova M."/>
            <person name="Martinez M.J."/>
            <person name="Novotny C."/>
            <person name="Magnuson J.K."/>
            <person name="Spatafora J.W."/>
            <person name="Maurice S."/>
            <person name="Pangilinan J."/>
            <person name="Andreopoulos W."/>
            <person name="LaButti K."/>
            <person name="Hundley H."/>
            <person name="Na H."/>
            <person name="Kuo A."/>
            <person name="Barry K."/>
            <person name="Lipzen A."/>
            <person name="Henrissat B."/>
            <person name="Riley R."/>
            <person name="Ahrendt S."/>
            <person name="Nagy L.G."/>
            <person name="Grigoriev I.V."/>
            <person name="Martin F."/>
            <person name="Rosso M.N."/>
        </authorList>
    </citation>
    <scope>NUCLEOTIDE SEQUENCE</scope>
    <source>
        <strain evidence="1">CBS 384.51</strain>
    </source>
</reference>
<proteinExistence type="predicted"/>
<evidence type="ECO:0000313" key="2">
    <source>
        <dbReference type="Proteomes" id="UP001055072"/>
    </source>
</evidence>
<dbReference type="Proteomes" id="UP001055072">
    <property type="component" value="Unassembled WGS sequence"/>
</dbReference>
<sequence>MLVSVAQASFGAVFVWVLWKVFKHYILPSPLDSIPGPPRQSFLLGNMAIFLGREGWEFYDKLRGFGSVARLDGILGSKCLFVYDPKALQHILLKDQQSFIDPSWFLAYNMASYGPGLLSVEGEQHRRQRKMLNPAFSVTQMRRIIHMLYQTAHTLRESIQGDLESKHGDVDVLNWLNRSALDSIGQGGLGYSFDALHCEESNEFANAIKMFVPASTDTAVFAPLVEHLNLGAAGFGSRILGYIPIRVVQQLRYAVSSLRSHSIKIYAEKKAVIMGKSGSMSGQPVTEDVSDAILSELIKANTEAEAEDRLEDDEIIAQMSTIIFAATDTTSAMMSRILHLLSERPEVQERLRAEIMDARRGQDIPYDQLIQLPYLDAVCKETLRMYPPVPISFKQAQRDVVVPLAFPIRDVNGKEQQQILIPKGTTVSIGNQAANRYKEVWGDDADEWNPDRWLSPLPASVIDAHIPGVYSHLMSFLGGTKSCIGFKFAEAEMKVILSVLLEKFRFSRSSKEIYWNLSLVTFPAVGKTNPKSQLPLVVEVLAES</sequence>
<protein>
    <submittedName>
        <fullName evidence="1">Cytochrome P450</fullName>
    </submittedName>
</protein>
<accession>A0ACB8TXG9</accession>
<organism evidence="1 2">
    <name type="scientific">Irpex rosettiformis</name>
    <dbReference type="NCBI Taxonomy" id="378272"/>
    <lineage>
        <taxon>Eukaryota</taxon>
        <taxon>Fungi</taxon>
        <taxon>Dikarya</taxon>
        <taxon>Basidiomycota</taxon>
        <taxon>Agaricomycotina</taxon>
        <taxon>Agaricomycetes</taxon>
        <taxon>Polyporales</taxon>
        <taxon>Irpicaceae</taxon>
        <taxon>Irpex</taxon>
    </lineage>
</organism>
<evidence type="ECO:0000313" key="1">
    <source>
        <dbReference type="EMBL" id="KAI0086773.1"/>
    </source>
</evidence>
<gene>
    <name evidence="1" type="ORF">BDY19DRAFT_1092752</name>
</gene>
<name>A0ACB8TXG9_9APHY</name>
<comment type="caution">
    <text evidence="1">The sequence shown here is derived from an EMBL/GenBank/DDBJ whole genome shotgun (WGS) entry which is preliminary data.</text>
</comment>